<dbReference type="SUPFAM" id="SSF55961">
    <property type="entry name" value="Bet v1-like"/>
    <property type="match status" value="1"/>
</dbReference>
<dbReference type="RefSeq" id="WP_049746687.1">
    <property type="nucleotide sequence ID" value="NZ_CP012150.1"/>
</dbReference>
<dbReference type="Gene3D" id="3.30.530.20">
    <property type="match status" value="1"/>
</dbReference>
<dbReference type="InterPro" id="IPR023393">
    <property type="entry name" value="START-like_dom_sf"/>
</dbReference>
<organism evidence="1 2">
    <name type="scientific">Mycolicibacterium goodii</name>
    <name type="common">Mycobacterium goodii</name>
    <dbReference type="NCBI Taxonomy" id="134601"/>
    <lineage>
        <taxon>Bacteria</taxon>
        <taxon>Bacillati</taxon>
        <taxon>Actinomycetota</taxon>
        <taxon>Actinomycetes</taxon>
        <taxon>Mycobacteriales</taxon>
        <taxon>Mycobacteriaceae</taxon>
        <taxon>Mycolicibacterium</taxon>
    </lineage>
</organism>
<dbReference type="Proteomes" id="UP000062255">
    <property type="component" value="Chromosome"/>
</dbReference>
<proteinExistence type="predicted"/>
<dbReference type="Pfam" id="PF10604">
    <property type="entry name" value="Polyketide_cyc2"/>
    <property type="match status" value="1"/>
</dbReference>
<evidence type="ECO:0000313" key="2">
    <source>
        <dbReference type="Proteomes" id="UP000062255"/>
    </source>
</evidence>
<dbReference type="KEGG" id="mgo:AFA91_22700"/>
<dbReference type="InterPro" id="IPR019587">
    <property type="entry name" value="Polyketide_cyclase/dehydratase"/>
</dbReference>
<dbReference type="EMBL" id="CP012150">
    <property type="protein sequence ID" value="AKS34237.1"/>
    <property type="molecule type" value="Genomic_DNA"/>
</dbReference>
<protein>
    <submittedName>
        <fullName evidence="1">Polyketide cyclase / dehydrase and lipid transport</fullName>
    </submittedName>
</protein>
<dbReference type="STRING" id="134601.AFA91_22700"/>
<name>A0A0K0XA55_MYCGD</name>
<evidence type="ECO:0000313" key="1">
    <source>
        <dbReference type="EMBL" id="AKS34237.1"/>
    </source>
</evidence>
<gene>
    <name evidence="1" type="ORF">AFA91_22700</name>
</gene>
<accession>A0A0K0XA55</accession>
<sequence length="142" mass="15377">MAKVEVRVASQMTPEQAWKLASDLGRFDEWLTIFGGWRSAVPDVIEVGTRASALIKVKGFRNIIHWEVTRYDEPQRIEMQGHGRGGVHIALTMTVGEDPAGSCFHLVADLSGGLLGGPVGALVAKVLTSDVRKSVQNLAALR</sequence>
<dbReference type="OrthoDB" id="3681637at2"/>
<reference evidence="1 2" key="1">
    <citation type="submission" date="2015-07" db="EMBL/GenBank/DDBJ databases">
        <title>Complete genome sequence of Mycobacterium goodii X7B, a facultative thermophilic biodesulfurizing bacterium.</title>
        <authorList>
            <person name="Yu B."/>
            <person name="Li F."/>
            <person name="Xu P."/>
        </authorList>
    </citation>
    <scope>NUCLEOTIDE SEQUENCE [LARGE SCALE GENOMIC DNA]</scope>
    <source>
        <strain evidence="1 2">X7B</strain>
    </source>
</reference>
<dbReference type="AlphaFoldDB" id="A0A0K0XA55"/>
<dbReference type="PATRIC" id="fig|134601.6.peg.4688"/>